<protein>
    <recommendedName>
        <fullName evidence="4">Lipoprotein</fullName>
    </recommendedName>
</protein>
<evidence type="ECO:0000313" key="2">
    <source>
        <dbReference type="EMBL" id="MFC3766636.1"/>
    </source>
</evidence>
<evidence type="ECO:0000256" key="1">
    <source>
        <dbReference type="SAM" id="SignalP"/>
    </source>
</evidence>
<dbReference type="PROSITE" id="PS51257">
    <property type="entry name" value="PROKAR_LIPOPROTEIN"/>
    <property type="match status" value="1"/>
</dbReference>
<proteinExistence type="predicted"/>
<evidence type="ECO:0000313" key="3">
    <source>
        <dbReference type="Proteomes" id="UP001595699"/>
    </source>
</evidence>
<gene>
    <name evidence="2" type="ORF">ACFOUW_37815</name>
</gene>
<dbReference type="Proteomes" id="UP001595699">
    <property type="component" value="Unassembled WGS sequence"/>
</dbReference>
<dbReference type="EMBL" id="JBHRZH010000056">
    <property type="protein sequence ID" value="MFC3766636.1"/>
    <property type="molecule type" value="Genomic_DNA"/>
</dbReference>
<name>A0ABV7YN69_9ACTN</name>
<organism evidence="2 3">
    <name type="scientific">Tenggerimyces flavus</name>
    <dbReference type="NCBI Taxonomy" id="1708749"/>
    <lineage>
        <taxon>Bacteria</taxon>
        <taxon>Bacillati</taxon>
        <taxon>Actinomycetota</taxon>
        <taxon>Actinomycetes</taxon>
        <taxon>Propionibacteriales</taxon>
        <taxon>Nocardioidaceae</taxon>
        <taxon>Tenggerimyces</taxon>
    </lineage>
</organism>
<keyword evidence="1" id="KW-0732">Signal</keyword>
<comment type="caution">
    <text evidence="2">The sequence shown here is derived from an EMBL/GenBank/DDBJ whole genome shotgun (WGS) entry which is preliminary data.</text>
</comment>
<accession>A0ABV7YN69</accession>
<evidence type="ECO:0008006" key="4">
    <source>
        <dbReference type="Google" id="ProtNLM"/>
    </source>
</evidence>
<keyword evidence="3" id="KW-1185">Reference proteome</keyword>
<dbReference type="RefSeq" id="WP_205118188.1">
    <property type="nucleotide sequence ID" value="NZ_JAFBCM010000001.1"/>
</dbReference>
<reference evidence="3" key="1">
    <citation type="journal article" date="2019" name="Int. J. Syst. Evol. Microbiol.">
        <title>The Global Catalogue of Microorganisms (GCM) 10K type strain sequencing project: providing services to taxonomists for standard genome sequencing and annotation.</title>
        <authorList>
            <consortium name="The Broad Institute Genomics Platform"/>
            <consortium name="The Broad Institute Genome Sequencing Center for Infectious Disease"/>
            <person name="Wu L."/>
            <person name="Ma J."/>
        </authorList>
    </citation>
    <scope>NUCLEOTIDE SEQUENCE [LARGE SCALE GENOMIC DNA]</scope>
    <source>
        <strain evidence="3">CGMCC 4.7241</strain>
    </source>
</reference>
<sequence length="185" mass="20125">MRRSIVALAAVLGLALGGCSFMAYDLPPESKEYRYTMKQFRGGATVNTAWTFWSKQVTVDDQSPNYPCVLTYAGQGVPCKPESAIFLRYDLGVALDNTVQGGRSHKITVTPFYQDLTSPPKVTSLTVEMTLDGTRWRKAPVRPAGAAYTATLQLPKTGVVGLRVLAKDNSGATVNQTIDKAFRLS</sequence>
<feature type="signal peptide" evidence="1">
    <location>
        <begin position="1"/>
        <end position="23"/>
    </location>
</feature>
<feature type="chain" id="PRO_5046988684" description="Lipoprotein" evidence="1">
    <location>
        <begin position="24"/>
        <end position="185"/>
    </location>
</feature>